<sequence>MAKSYLKTLSKLCVSDNIRWARDIYVEHISGIRQFDESAIVNNPNFRPQEPRSEDDPLVIPELPSPSGSVTTRVPPAVPDPVPAPPVVNGGATEQLP</sequence>
<proteinExistence type="predicted"/>
<evidence type="ECO:0000256" key="1">
    <source>
        <dbReference type="SAM" id="MobiDB-lite"/>
    </source>
</evidence>
<name>A0A4Y2W2V9_ARAVE</name>
<dbReference type="Proteomes" id="UP000499080">
    <property type="component" value="Unassembled WGS sequence"/>
</dbReference>
<evidence type="ECO:0000313" key="3">
    <source>
        <dbReference type="Proteomes" id="UP000499080"/>
    </source>
</evidence>
<organism evidence="2 3">
    <name type="scientific">Araneus ventricosus</name>
    <name type="common">Orbweaver spider</name>
    <name type="synonym">Epeira ventricosa</name>
    <dbReference type="NCBI Taxonomy" id="182803"/>
    <lineage>
        <taxon>Eukaryota</taxon>
        <taxon>Metazoa</taxon>
        <taxon>Ecdysozoa</taxon>
        <taxon>Arthropoda</taxon>
        <taxon>Chelicerata</taxon>
        <taxon>Arachnida</taxon>
        <taxon>Araneae</taxon>
        <taxon>Araneomorphae</taxon>
        <taxon>Entelegynae</taxon>
        <taxon>Araneoidea</taxon>
        <taxon>Araneidae</taxon>
        <taxon>Araneus</taxon>
    </lineage>
</organism>
<evidence type="ECO:0000313" key="2">
    <source>
        <dbReference type="EMBL" id="GBO30886.1"/>
    </source>
</evidence>
<keyword evidence="3" id="KW-1185">Reference proteome</keyword>
<accession>A0A4Y2W2V9</accession>
<feature type="region of interest" description="Disordered" evidence="1">
    <location>
        <begin position="42"/>
        <end position="97"/>
    </location>
</feature>
<reference evidence="2 3" key="1">
    <citation type="journal article" date="2019" name="Sci. Rep.">
        <title>Orb-weaving spider Araneus ventricosus genome elucidates the spidroin gene catalogue.</title>
        <authorList>
            <person name="Kono N."/>
            <person name="Nakamura H."/>
            <person name="Ohtoshi R."/>
            <person name="Moran D.A.P."/>
            <person name="Shinohara A."/>
            <person name="Yoshida Y."/>
            <person name="Fujiwara M."/>
            <person name="Mori M."/>
            <person name="Tomita M."/>
            <person name="Arakawa K."/>
        </authorList>
    </citation>
    <scope>NUCLEOTIDE SEQUENCE [LARGE SCALE GENOMIC DNA]</scope>
</reference>
<dbReference type="EMBL" id="BGPR01054094">
    <property type="protein sequence ID" value="GBO30886.1"/>
    <property type="molecule type" value="Genomic_DNA"/>
</dbReference>
<comment type="caution">
    <text evidence="2">The sequence shown here is derived from an EMBL/GenBank/DDBJ whole genome shotgun (WGS) entry which is preliminary data.</text>
</comment>
<dbReference type="AlphaFoldDB" id="A0A4Y2W2V9"/>
<gene>
    <name evidence="2" type="ORF">AVEN_125774_1</name>
</gene>
<feature type="compositionally biased region" description="Pro residues" evidence="1">
    <location>
        <begin position="76"/>
        <end position="86"/>
    </location>
</feature>
<protein>
    <submittedName>
        <fullName evidence="2">Uncharacterized protein</fullName>
    </submittedName>
</protein>